<dbReference type="SMART" id="SM00132">
    <property type="entry name" value="LIM"/>
    <property type="match status" value="1"/>
</dbReference>
<dbReference type="InterPro" id="IPR036034">
    <property type="entry name" value="PDZ_sf"/>
</dbReference>
<protein>
    <recommendedName>
        <fullName evidence="10">LIM domain protein</fullName>
    </recommendedName>
</protein>
<feature type="region of interest" description="Disordered" evidence="5">
    <location>
        <begin position="955"/>
        <end position="991"/>
    </location>
</feature>
<evidence type="ECO:0000256" key="4">
    <source>
        <dbReference type="PROSITE-ProRule" id="PRU00125"/>
    </source>
</evidence>
<dbReference type="CDD" id="cd08368">
    <property type="entry name" value="LIM"/>
    <property type="match status" value="1"/>
</dbReference>
<gene>
    <name evidence="8" type="ORF">M513_04527</name>
</gene>
<dbReference type="Proteomes" id="UP000030764">
    <property type="component" value="Unassembled WGS sequence"/>
</dbReference>
<evidence type="ECO:0000256" key="2">
    <source>
        <dbReference type="ARBA" id="ARBA00022833"/>
    </source>
</evidence>
<dbReference type="Gene3D" id="1.10.418.10">
    <property type="entry name" value="Calponin-like domain"/>
    <property type="match status" value="1"/>
</dbReference>
<dbReference type="SMART" id="SM00228">
    <property type="entry name" value="PDZ"/>
    <property type="match status" value="1"/>
</dbReference>
<feature type="region of interest" description="Disordered" evidence="5">
    <location>
        <begin position="1133"/>
        <end position="1153"/>
    </location>
</feature>
<proteinExistence type="predicted"/>
<feature type="region of interest" description="Disordered" evidence="5">
    <location>
        <begin position="276"/>
        <end position="316"/>
    </location>
</feature>
<evidence type="ECO:0000313" key="8">
    <source>
        <dbReference type="EMBL" id="KFD54582.1"/>
    </source>
</evidence>
<organism evidence="8 9">
    <name type="scientific">Trichuris suis</name>
    <name type="common">pig whipworm</name>
    <dbReference type="NCBI Taxonomy" id="68888"/>
    <lineage>
        <taxon>Eukaryota</taxon>
        <taxon>Metazoa</taxon>
        <taxon>Ecdysozoa</taxon>
        <taxon>Nematoda</taxon>
        <taxon>Enoplea</taxon>
        <taxon>Dorylaimia</taxon>
        <taxon>Trichinellida</taxon>
        <taxon>Trichuridae</taxon>
        <taxon>Trichuris</taxon>
    </lineage>
</organism>
<keyword evidence="2 4" id="KW-0862">Zinc</keyword>
<dbReference type="PROSITE" id="PS50023">
    <property type="entry name" value="LIM_DOMAIN_2"/>
    <property type="match status" value="1"/>
</dbReference>
<dbReference type="GO" id="GO:0051496">
    <property type="term" value="P:positive regulation of stress fiber assembly"/>
    <property type="evidence" value="ECO:0007669"/>
    <property type="project" value="TreeGrafter"/>
</dbReference>
<keyword evidence="1 4" id="KW-0479">Metal-binding</keyword>
<dbReference type="GO" id="GO:0032034">
    <property type="term" value="F:myosin II head/neck binding"/>
    <property type="evidence" value="ECO:0007669"/>
    <property type="project" value="TreeGrafter"/>
</dbReference>
<dbReference type="Gene3D" id="2.30.42.10">
    <property type="match status" value="1"/>
</dbReference>
<dbReference type="InterPro" id="IPR036872">
    <property type="entry name" value="CH_dom_sf"/>
</dbReference>
<keyword evidence="3 4" id="KW-0440">LIM domain</keyword>
<evidence type="ECO:0000259" key="6">
    <source>
        <dbReference type="PROSITE" id="PS50023"/>
    </source>
</evidence>
<dbReference type="AlphaFoldDB" id="A0A085MBI6"/>
<name>A0A085MBI6_9BILA</name>
<feature type="compositionally biased region" description="Polar residues" evidence="5">
    <location>
        <begin position="468"/>
        <end position="477"/>
    </location>
</feature>
<evidence type="ECO:0000256" key="5">
    <source>
        <dbReference type="SAM" id="MobiDB-lite"/>
    </source>
</evidence>
<dbReference type="PANTHER" id="PTHR15551">
    <property type="entry name" value="LIM DOMAIN ONLY 7"/>
    <property type="match status" value="1"/>
</dbReference>
<accession>A0A085MBI6</accession>
<sequence length="1236" mass="136587">MPTEKSTIHTRCPRVTSADELEFYVDLAINESQRWLELRTNDRCPSISMPSSKILLPLQATTREPFLNDDDFLFSLRHGSQLRKIIEFLLPRSFSSEEVNVLSTQRKVCYTGEEGKFKPWTNTFCSVCLRLGIDQQNLFHPNDLEESIPSDGSAKGRCNPETLDRIRRVSGIAYTKRQCCNCSSSVYYINYSKEQIFVVVVTIYELACLCESSADYSGPRIDRTAVEPLLFCHTESLSSSSSSVTTNLDTRKTLLNANWQIVVLIDCGFSADSPTKTTQEVIESEESGCGSSINDPSQHSSSEEMDQTPSCRPDVDPLVRDKVTKYLTEQVVNAGTPAEDQFSESQFSDNTFRSFSPEEFDRPASSASANINAAHPRSHIRPLTKPVQCDLVRHDPHRFVASKPATLAQRAVSQLQLIDLEKKARSSRVIVKDDEVDWLANLNSWKLKRRAMNHGKPNQESRTREGETASSHSNAESKQLPCPSIVVTGSDKSLKALPQNAVAVSKAEMHEEEFVRKKCAVLVEVTQEMVALPKGTSDANACRKNIESMTCNRISSVDHSDHFGSGSRDVELESSVRHQAFVGEANYPANSTKPTSDFVEGVCTSTMGNCVRKTTCQIDRNNSPIHITSYVSSNGTADRAHQSSLVIRPGTKATDVVSVDVEQDVGRSMTWTSQCTNQETNVSIQPLKVTRPTVVTCAGQRDKGSCIDSVNPPSPSRHLQVTLRQRAKQDRAFGFTLRGGKNSGVPIQIDSVVTGSPADLAGLKPGYTVTAINGLPVESDYLAKANMLIREAAVVGELDMSIRICTAGENDAKLEKSGNFSCESNSELPSAEANEGYTRASFERRRSRFTGSLTSDQVAQRNTKGDISNAKEERVGTFSKQLTHRTAEMNKLSYGQDKLNFNVQNDSEAQASLLRQPPCMRPLGSSSSADYRVVSMHEQKVPGKISDFVPEYEREAEHSKYDPTFTSPESRERSSDGGFTEYGHRGTVSGERPTLLRNYDLSTIATNLCSGSSTRSTNETFHETCLKPSLNIKHDKIGSSVVKYRYGNLSPNSRSSDAGYFLQDLHDDVNGKKNEPYHSVCSDKMFSDGLKQAYGSRDAASPIRNIYSHWMVREAERKRLSEQLSTMRLSDAHTDFKGGNARGENGLTKSEPQDEELISVSAKHRCSHCGEELGRGCAMSIESLALFYHLQCFKCHVCGVSLGDGAAGADVRVRSNKLHCQSCYSNDEAGYRLSEV</sequence>
<dbReference type="GO" id="GO:0046872">
    <property type="term" value="F:metal ion binding"/>
    <property type="evidence" value="ECO:0007669"/>
    <property type="project" value="UniProtKB-KW"/>
</dbReference>
<dbReference type="InterPro" id="IPR001781">
    <property type="entry name" value="Znf_LIM"/>
</dbReference>
<dbReference type="Gene3D" id="2.10.110.10">
    <property type="entry name" value="Cysteine Rich Protein"/>
    <property type="match status" value="1"/>
</dbReference>
<feature type="domain" description="LIM zinc-binding" evidence="6">
    <location>
        <begin position="1164"/>
        <end position="1230"/>
    </location>
</feature>
<dbReference type="Pfam" id="PF00412">
    <property type="entry name" value="LIM"/>
    <property type="match status" value="1"/>
</dbReference>
<evidence type="ECO:0000313" key="9">
    <source>
        <dbReference type="Proteomes" id="UP000030764"/>
    </source>
</evidence>
<evidence type="ECO:0000259" key="7">
    <source>
        <dbReference type="PROSITE" id="PS50106"/>
    </source>
</evidence>
<dbReference type="PROSITE" id="PS00478">
    <property type="entry name" value="LIM_DOMAIN_1"/>
    <property type="match status" value="1"/>
</dbReference>
<dbReference type="Pfam" id="PF00595">
    <property type="entry name" value="PDZ"/>
    <property type="match status" value="1"/>
</dbReference>
<dbReference type="PANTHER" id="PTHR15551:SF3">
    <property type="entry name" value="LIM AND CALPONIN HOMOLOGY DOMAINS-CONTAINING PROTEIN 1"/>
    <property type="match status" value="1"/>
</dbReference>
<evidence type="ECO:0008006" key="10">
    <source>
        <dbReference type="Google" id="ProtNLM"/>
    </source>
</evidence>
<dbReference type="PROSITE" id="PS50106">
    <property type="entry name" value="PDZ"/>
    <property type="match status" value="1"/>
</dbReference>
<keyword evidence="9" id="KW-1185">Reference proteome</keyword>
<evidence type="ECO:0000256" key="1">
    <source>
        <dbReference type="ARBA" id="ARBA00022723"/>
    </source>
</evidence>
<evidence type="ECO:0000256" key="3">
    <source>
        <dbReference type="ARBA" id="ARBA00023038"/>
    </source>
</evidence>
<dbReference type="SUPFAM" id="SSF50156">
    <property type="entry name" value="PDZ domain-like"/>
    <property type="match status" value="1"/>
</dbReference>
<dbReference type="InterPro" id="IPR001478">
    <property type="entry name" value="PDZ"/>
</dbReference>
<feature type="region of interest" description="Disordered" evidence="5">
    <location>
        <begin position="450"/>
        <end position="482"/>
    </location>
</feature>
<feature type="compositionally biased region" description="Basic and acidic residues" evidence="5">
    <location>
        <begin position="457"/>
        <end position="467"/>
    </location>
</feature>
<dbReference type="EMBL" id="KL363206">
    <property type="protein sequence ID" value="KFD54582.1"/>
    <property type="molecule type" value="Genomic_DNA"/>
</dbReference>
<feature type="domain" description="PDZ" evidence="7">
    <location>
        <begin position="720"/>
        <end position="792"/>
    </location>
</feature>
<dbReference type="GO" id="GO:0001725">
    <property type="term" value="C:stress fiber"/>
    <property type="evidence" value="ECO:0007669"/>
    <property type="project" value="TreeGrafter"/>
</dbReference>
<dbReference type="GO" id="GO:0051893">
    <property type="term" value="P:regulation of focal adhesion assembly"/>
    <property type="evidence" value="ECO:0007669"/>
    <property type="project" value="TreeGrafter"/>
</dbReference>
<reference evidence="8 9" key="1">
    <citation type="journal article" date="2014" name="Nat. Genet.">
        <title>Genome and transcriptome of the porcine whipworm Trichuris suis.</title>
        <authorList>
            <person name="Jex A.R."/>
            <person name="Nejsum P."/>
            <person name="Schwarz E.M."/>
            <person name="Hu L."/>
            <person name="Young N.D."/>
            <person name="Hall R.S."/>
            <person name="Korhonen P.K."/>
            <person name="Liao S."/>
            <person name="Thamsborg S."/>
            <person name="Xia J."/>
            <person name="Xu P."/>
            <person name="Wang S."/>
            <person name="Scheerlinck J.P."/>
            <person name="Hofmann A."/>
            <person name="Sternberg P.W."/>
            <person name="Wang J."/>
            <person name="Gasser R.B."/>
        </authorList>
    </citation>
    <scope>NUCLEOTIDE SEQUENCE [LARGE SCALE GENOMIC DNA]</scope>
    <source>
        <strain evidence="8">DCEP-RM93M</strain>
    </source>
</reference>